<comment type="caution">
    <text evidence="1">The sequence shown here is derived from an EMBL/GenBank/DDBJ whole genome shotgun (WGS) entry which is preliminary data.</text>
</comment>
<dbReference type="EMBL" id="MLJW01005819">
    <property type="protein sequence ID" value="OIQ67612.1"/>
    <property type="molecule type" value="Genomic_DNA"/>
</dbReference>
<dbReference type="EC" id="3.5.99.10" evidence="1"/>
<dbReference type="CDD" id="cd00448">
    <property type="entry name" value="YjgF_YER057c_UK114_family"/>
    <property type="match status" value="1"/>
</dbReference>
<gene>
    <name evidence="1" type="primary">yabJ_16</name>
    <name evidence="1" type="ORF">GALL_508070</name>
</gene>
<dbReference type="GO" id="GO:0120241">
    <property type="term" value="F:2-iminobutanoate/2-iminopropanoate deaminase"/>
    <property type="evidence" value="ECO:0007669"/>
    <property type="project" value="UniProtKB-EC"/>
</dbReference>
<dbReference type="InterPro" id="IPR035959">
    <property type="entry name" value="RutC-like_sf"/>
</dbReference>
<name>A0A1J5PJB3_9ZZZZ</name>
<keyword evidence="1" id="KW-0378">Hydrolase</keyword>
<organism evidence="1">
    <name type="scientific">mine drainage metagenome</name>
    <dbReference type="NCBI Taxonomy" id="410659"/>
    <lineage>
        <taxon>unclassified sequences</taxon>
        <taxon>metagenomes</taxon>
        <taxon>ecological metagenomes</taxon>
    </lineage>
</organism>
<dbReference type="InterPro" id="IPR006175">
    <property type="entry name" value="YjgF/YER057c/UK114"/>
</dbReference>
<dbReference type="AlphaFoldDB" id="A0A1J5PJB3"/>
<dbReference type="Gene3D" id="3.30.1330.40">
    <property type="entry name" value="RutC-like"/>
    <property type="match status" value="1"/>
</dbReference>
<dbReference type="PANTHER" id="PTHR43857:SF1">
    <property type="entry name" value="YJGH FAMILY PROTEIN"/>
    <property type="match status" value="1"/>
</dbReference>
<accession>A0A1J5PJB3</accession>
<dbReference type="SUPFAM" id="SSF55298">
    <property type="entry name" value="YjgF-like"/>
    <property type="match status" value="1"/>
</dbReference>
<reference evidence="1" key="1">
    <citation type="submission" date="2016-10" db="EMBL/GenBank/DDBJ databases">
        <title>Sequence of Gallionella enrichment culture.</title>
        <authorList>
            <person name="Poehlein A."/>
            <person name="Muehling M."/>
            <person name="Daniel R."/>
        </authorList>
    </citation>
    <scope>NUCLEOTIDE SEQUENCE</scope>
</reference>
<evidence type="ECO:0000313" key="1">
    <source>
        <dbReference type="EMBL" id="OIQ67612.1"/>
    </source>
</evidence>
<dbReference type="Pfam" id="PF01042">
    <property type="entry name" value="Ribonuc_L-PSP"/>
    <property type="match status" value="1"/>
</dbReference>
<proteinExistence type="predicted"/>
<sequence>MNDTPHDFLHPKHWKPAVGYSNGVAATGRMIFCGGLIGWNADQAFETDDFVGQVAQVLRNIVAVLAEGGAGPEHIVRLTWYVTSKQDYLTNLRALGAVYREILGRHYPAMALVQVVALVEDRAKVEIEATAVVPQ</sequence>
<protein>
    <submittedName>
        <fullName evidence="1">2-iminobutanoate/2-iminopropanoate deaminase</fullName>
        <ecNumber evidence="1">3.5.99.10</ecNumber>
    </submittedName>
</protein>
<dbReference type="PANTHER" id="PTHR43857">
    <property type="entry name" value="BLR7761 PROTEIN"/>
    <property type="match status" value="1"/>
</dbReference>